<dbReference type="Proteomes" id="UP000192491">
    <property type="component" value="Unassembled WGS sequence"/>
</dbReference>
<feature type="domain" description="KfrA N-terminal DNA-binding" evidence="2">
    <location>
        <begin position="4"/>
        <end position="119"/>
    </location>
</feature>
<evidence type="ECO:0000313" key="4">
    <source>
        <dbReference type="Proteomes" id="UP000192491"/>
    </source>
</evidence>
<sequence length="315" mass="34556">MAITKDQIFQAADQLTVAGESATMAAVRKLLGGGSYTTINEGLKEWKAKQHTTNTPIREPAPAAVATRLEELGADIWAVALELANTRLTSEREALEATRIQLETAQQEATELADQLSVELEALQTNYKEAVTDLQEARTHLNQANLEKVTLTRQLATTEARAEETTKRADDLRAELQHAHAENTAQRQRHDAETQALQAQLNTTEKALQTEVSNGVRLTLELTHAQMQASTAQQQQQAQQERHADEIRLMGERLTTAQTEREQALQAASATREDAAGMRGELEALRVQNSALLNTLKPLPAAPTVPPLDQIDLGL</sequence>
<gene>
    <name evidence="3" type="ORF">BWK73_22810</name>
</gene>
<dbReference type="AlphaFoldDB" id="A0A1Y1QN21"/>
<feature type="coiled-coil region" evidence="1">
    <location>
        <begin position="78"/>
        <end position="207"/>
    </location>
</feature>
<evidence type="ECO:0000313" key="3">
    <source>
        <dbReference type="EMBL" id="OQX09446.1"/>
    </source>
</evidence>
<dbReference type="Pfam" id="PF11740">
    <property type="entry name" value="KfrA_N"/>
    <property type="match status" value="1"/>
</dbReference>
<dbReference type="InterPro" id="IPR021104">
    <property type="entry name" value="KfrA_DNA-bd_N"/>
</dbReference>
<protein>
    <recommendedName>
        <fullName evidence="2">KfrA N-terminal DNA-binding domain-containing protein</fullName>
    </recommendedName>
</protein>
<comment type="caution">
    <text evidence="3">The sequence shown here is derived from an EMBL/GenBank/DDBJ whole genome shotgun (WGS) entry which is preliminary data.</text>
</comment>
<keyword evidence="1" id="KW-0175">Coiled coil</keyword>
<reference evidence="3 4" key="1">
    <citation type="submission" date="2017-01" db="EMBL/GenBank/DDBJ databases">
        <title>Novel large sulfur bacteria in the metagenomes of groundwater-fed chemosynthetic microbial mats in the Lake Huron basin.</title>
        <authorList>
            <person name="Sharrar A.M."/>
            <person name="Flood B.E."/>
            <person name="Bailey J.V."/>
            <person name="Jones D.S."/>
            <person name="Biddanda B."/>
            <person name="Ruberg S.A."/>
            <person name="Marcus D.N."/>
            <person name="Dick G.J."/>
        </authorList>
    </citation>
    <scope>NUCLEOTIDE SEQUENCE [LARGE SCALE GENOMIC DNA]</scope>
    <source>
        <strain evidence="3">A8</strain>
    </source>
</reference>
<evidence type="ECO:0000259" key="2">
    <source>
        <dbReference type="Pfam" id="PF11740"/>
    </source>
</evidence>
<name>A0A1Y1QN21_9GAMM</name>
<evidence type="ECO:0000256" key="1">
    <source>
        <dbReference type="SAM" id="Coils"/>
    </source>
</evidence>
<organism evidence="3 4">
    <name type="scientific">Thiothrix lacustris</name>
    <dbReference type="NCBI Taxonomy" id="525917"/>
    <lineage>
        <taxon>Bacteria</taxon>
        <taxon>Pseudomonadati</taxon>
        <taxon>Pseudomonadota</taxon>
        <taxon>Gammaproteobacteria</taxon>
        <taxon>Thiotrichales</taxon>
        <taxon>Thiotrichaceae</taxon>
        <taxon>Thiothrix</taxon>
    </lineage>
</organism>
<dbReference type="EMBL" id="MTEJ01000142">
    <property type="protein sequence ID" value="OQX09446.1"/>
    <property type="molecule type" value="Genomic_DNA"/>
</dbReference>
<proteinExistence type="predicted"/>
<accession>A0A1Y1QN21</accession>